<keyword evidence="5" id="KW-0808">Transferase</keyword>
<keyword evidence="13" id="KW-1185">Reference proteome</keyword>
<dbReference type="Gene3D" id="3.40.980.10">
    <property type="entry name" value="MoaB/Mog-like domain"/>
    <property type="match status" value="1"/>
</dbReference>
<dbReference type="KEGG" id="pami:JCM7686_2698"/>
<proteinExistence type="inferred from homology"/>
<keyword evidence="8" id="KW-0501">Molybdenum cofactor biosynthesis</keyword>
<evidence type="ECO:0000256" key="10">
    <source>
        <dbReference type="ARBA" id="ARBA00058212"/>
    </source>
</evidence>
<comment type="pathway">
    <text evidence="1">Cofactor biosynthesis; molybdopterin biosynthesis.</text>
</comment>
<dbReference type="PANTHER" id="PTHR43764:SF1">
    <property type="entry name" value="MOLYBDOPTERIN MOLYBDOTRANSFERASE"/>
    <property type="match status" value="1"/>
</dbReference>
<dbReference type="GO" id="GO:0006777">
    <property type="term" value="P:Mo-molybdopterin cofactor biosynthetic process"/>
    <property type="evidence" value="ECO:0007669"/>
    <property type="project" value="UniProtKB-KW"/>
</dbReference>
<dbReference type="EC" id="2.7.7.75" evidence="3"/>
<evidence type="ECO:0000256" key="2">
    <source>
        <dbReference type="ARBA" id="ARBA00006112"/>
    </source>
</evidence>
<dbReference type="GO" id="GO:0005524">
    <property type="term" value="F:ATP binding"/>
    <property type="evidence" value="ECO:0007669"/>
    <property type="project" value="UniProtKB-KW"/>
</dbReference>
<comment type="similarity">
    <text evidence="2">Belongs to the MoaB/Mog family.</text>
</comment>
<keyword evidence="7" id="KW-0067">ATP-binding</keyword>
<dbReference type="HOGENOM" id="CLU_077358_1_0_5"/>
<dbReference type="AlphaFoldDB" id="S5XQT1"/>
<dbReference type="FunFam" id="3.40.980.10:FF:000005">
    <property type="entry name" value="Molybdopterin biosynthesis mog protein"/>
    <property type="match status" value="1"/>
</dbReference>
<evidence type="ECO:0000256" key="1">
    <source>
        <dbReference type="ARBA" id="ARBA00005046"/>
    </source>
</evidence>
<dbReference type="GO" id="GO:0061598">
    <property type="term" value="F:molybdopterin adenylyltransferase activity"/>
    <property type="evidence" value="ECO:0007669"/>
    <property type="project" value="UniProtKB-EC"/>
</dbReference>
<dbReference type="InterPro" id="IPR051920">
    <property type="entry name" value="MPT_Adenylyltrnsfr/MoaC-Rel"/>
</dbReference>
<sequence>MIPAKQEPAVTQTAQTAPAHIAIVTVSDRASRGEYEDKGGPGAEDWLRATVTSPVQITRRIIPDGRANVAATLRDLADGSADLPRADLILITGGTGPAPRDETPEAMADVIEKELPGFGEEMRRASLREVPTAILSRQSAGIRGATLMITIPGKPSAIATCLDAVFAAVPYCLDLIGAARIETDPARIKAFRPKT</sequence>
<evidence type="ECO:0000313" key="13">
    <source>
        <dbReference type="Proteomes" id="UP000015480"/>
    </source>
</evidence>
<accession>S5XQT1</accession>
<reference evidence="12 13" key="1">
    <citation type="journal article" date="2014" name="BMC Genomics">
        <title>Architecture and functions of a multipartite genome of the methylotrophic bacterium Paracoccus aminophilus JCM 7686, containing primary and secondary chromids.</title>
        <authorList>
            <person name="Dziewit L."/>
            <person name="Czarnecki J."/>
            <person name="Wibberg D."/>
            <person name="Radlinska M."/>
            <person name="Mrozek P."/>
            <person name="Szymczak M."/>
            <person name="Schluter A."/>
            <person name="Puhler A."/>
            <person name="Bartosik D."/>
        </authorList>
    </citation>
    <scope>NUCLEOTIDE SEQUENCE [LARGE SCALE GENOMIC DNA]</scope>
    <source>
        <strain evidence="12">JCM 7686</strain>
    </source>
</reference>
<dbReference type="NCBIfam" id="TIGR00177">
    <property type="entry name" value="molyb_syn"/>
    <property type="match status" value="1"/>
</dbReference>
<organism evidence="12 13">
    <name type="scientific">Paracoccus aminophilus JCM 7686</name>
    <dbReference type="NCBI Taxonomy" id="1367847"/>
    <lineage>
        <taxon>Bacteria</taxon>
        <taxon>Pseudomonadati</taxon>
        <taxon>Pseudomonadota</taxon>
        <taxon>Alphaproteobacteria</taxon>
        <taxon>Rhodobacterales</taxon>
        <taxon>Paracoccaceae</taxon>
        <taxon>Paracoccus</taxon>
    </lineage>
</organism>
<dbReference type="Proteomes" id="UP000015480">
    <property type="component" value="Chromosome"/>
</dbReference>
<name>S5XQT1_PARAH</name>
<dbReference type="STRING" id="1367847.JCM7686_2698"/>
<dbReference type="SUPFAM" id="SSF53218">
    <property type="entry name" value="Molybdenum cofactor biosynthesis proteins"/>
    <property type="match status" value="1"/>
</dbReference>
<dbReference type="NCBIfam" id="NF006932">
    <property type="entry name" value="PRK09417.1"/>
    <property type="match status" value="1"/>
</dbReference>
<dbReference type="EMBL" id="CP006650">
    <property type="protein sequence ID" value="AGT09754.1"/>
    <property type="molecule type" value="Genomic_DNA"/>
</dbReference>
<evidence type="ECO:0000256" key="7">
    <source>
        <dbReference type="ARBA" id="ARBA00022840"/>
    </source>
</evidence>
<evidence type="ECO:0000256" key="9">
    <source>
        <dbReference type="ARBA" id="ARBA00051131"/>
    </source>
</evidence>
<dbReference type="CDD" id="cd00886">
    <property type="entry name" value="MogA_MoaB"/>
    <property type="match status" value="1"/>
</dbReference>
<evidence type="ECO:0000256" key="4">
    <source>
        <dbReference type="ARBA" id="ARBA00013491"/>
    </source>
</evidence>
<dbReference type="SMART" id="SM00852">
    <property type="entry name" value="MoCF_biosynth"/>
    <property type="match status" value="1"/>
</dbReference>
<comment type="function">
    <text evidence="10">Catalyzes the adenylation of molybdopterin as part of the biosynthesis of the molybdenum-cofactor.</text>
</comment>
<gene>
    <name evidence="12" type="ORF">JCM7686_2698</name>
</gene>
<evidence type="ECO:0000259" key="11">
    <source>
        <dbReference type="SMART" id="SM00852"/>
    </source>
</evidence>
<comment type="catalytic activity">
    <reaction evidence="9">
        <text>molybdopterin + ATP + H(+) = adenylyl-molybdopterin + diphosphate</text>
        <dbReference type="Rhea" id="RHEA:31331"/>
        <dbReference type="ChEBI" id="CHEBI:15378"/>
        <dbReference type="ChEBI" id="CHEBI:30616"/>
        <dbReference type="ChEBI" id="CHEBI:33019"/>
        <dbReference type="ChEBI" id="CHEBI:58698"/>
        <dbReference type="ChEBI" id="CHEBI:62727"/>
        <dbReference type="EC" id="2.7.7.75"/>
    </reaction>
</comment>
<protein>
    <recommendedName>
        <fullName evidence="4">Molybdopterin adenylyltransferase</fullName>
        <ecNumber evidence="3">2.7.7.75</ecNumber>
    </recommendedName>
</protein>
<dbReference type="InterPro" id="IPR001453">
    <property type="entry name" value="MoaB/Mog_dom"/>
</dbReference>
<dbReference type="InterPro" id="IPR036425">
    <property type="entry name" value="MoaB/Mog-like_dom_sf"/>
</dbReference>
<evidence type="ECO:0000256" key="8">
    <source>
        <dbReference type="ARBA" id="ARBA00023150"/>
    </source>
</evidence>
<dbReference type="InterPro" id="IPR008284">
    <property type="entry name" value="MoCF_biosynth_CS"/>
</dbReference>
<dbReference type="PROSITE" id="PS01078">
    <property type="entry name" value="MOCF_BIOSYNTHESIS_1"/>
    <property type="match status" value="1"/>
</dbReference>
<dbReference type="UniPathway" id="UPA00344"/>
<dbReference type="PATRIC" id="fig|1367847.3.peg.2700"/>
<evidence type="ECO:0000313" key="12">
    <source>
        <dbReference type="EMBL" id="AGT09754.1"/>
    </source>
</evidence>
<keyword evidence="6" id="KW-0547">Nucleotide-binding</keyword>
<dbReference type="Pfam" id="PF00994">
    <property type="entry name" value="MoCF_biosynth"/>
    <property type="match status" value="1"/>
</dbReference>
<feature type="domain" description="MoaB/Mog" evidence="11">
    <location>
        <begin position="22"/>
        <end position="172"/>
    </location>
</feature>
<evidence type="ECO:0000256" key="5">
    <source>
        <dbReference type="ARBA" id="ARBA00022679"/>
    </source>
</evidence>
<dbReference type="eggNOG" id="COG0521">
    <property type="taxonomic scope" value="Bacteria"/>
</dbReference>
<dbReference type="PANTHER" id="PTHR43764">
    <property type="entry name" value="MOLYBDENUM COFACTOR BIOSYNTHESIS"/>
    <property type="match status" value="1"/>
</dbReference>
<dbReference type="OrthoDB" id="9784492at2"/>
<evidence type="ECO:0000256" key="3">
    <source>
        <dbReference type="ARBA" id="ARBA00012509"/>
    </source>
</evidence>
<evidence type="ECO:0000256" key="6">
    <source>
        <dbReference type="ARBA" id="ARBA00022741"/>
    </source>
</evidence>